<gene>
    <name evidence="5" type="ORF">DICPUDRAFT_92742</name>
</gene>
<evidence type="ECO:0008006" key="7">
    <source>
        <dbReference type="Google" id="ProtNLM"/>
    </source>
</evidence>
<dbReference type="PANTHER" id="PTHR43347:SF4">
    <property type="entry name" value="AMP-DEPENDENT SYNTHETASE_LIGASE DOMAIN-CONTAINING PROTEIN-RELATED"/>
    <property type="match status" value="1"/>
</dbReference>
<dbReference type="Gene3D" id="3.30.300.30">
    <property type="match status" value="1"/>
</dbReference>
<feature type="domain" description="AMP-dependent synthetase/ligase" evidence="2">
    <location>
        <begin position="76"/>
        <end position="455"/>
    </location>
</feature>
<feature type="domain" description="AMP-binding enzyme C-terminal" evidence="3">
    <location>
        <begin position="521"/>
        <end position="602"/>
    </location>
</feature>
<dbReference type="Gene3D" id="3.40.50.12780">
    <property type="entry name" value="N-terminal domain of ligase-like"/>
    <property type="match status" value="1"/>
</dbReference>
<dbReference type="InterPro" id="IPR042099">
    <property type="entry name" value="ANL_N_sf"/>
</dbReference>
<comment type="similarity">
    <text evidence="1">Belongs to the ATP-dependent AMP-binding enzyme family.</text>
</comment>
<evidence type="ECO:0000313" key="5">
    <source>
        <dbReference type="EMBL" id="EGC31650.1"/>
    </source>
</evidence>
<dbReference type="STRING" id="5786.F0ZWM4"/>
<proteinExistence type="inferred from homology"/>
<protein>
    <recommendedName>
        <fullName evidence="7">AMP-dependent synthetase/ligase domain-containing protein</fullName>
    </recommendedName>
</protein>
<dbReference type="Pfam" id="PF00501">
    <property type="entry name" value="AMP-binding"/>
    <property type="match status" value="1"/>
</dbReference>
<dbReference type="InterPro" id="IPR020845">
    <property type="entry name" value="AMP-binding_CS"/>
</dbReference>
<evidence type="ECO:0000313" key="6">
    <source>
        <dbReference type="Proteomes" id="UP000001064"/>
    </source>
</evidence>
<dbReference type="FunCoup" id="F0ZWM4">
    <property type="interactions" value="6"/>
</dbReference>
<organism evidence="5 6">
    <name type="scientific">Dictyostelium purpureum</name>
    <name type="common">Slime mold</name>
    <dbReference type="NCBI Taxonomy" id="5786"/>
    <lineage>
        <taxon>Eukaryota</taxon>
        <taxon>Amoebozoa</taxon>
        <taxon>Evosea</taxon>
        <taxon>Eumycetozoa</taxon>
        <taxon>Dictyostelia</taxon>
        <taxon>Dictyosteliales</taxon>
        <taxon>Dictyosteliaceae</taxon>
        <taxon>Dictyostelium</taxon>
    </lineage>
</organism>
<dbReference type="PROSITE" id="PS00455">
    <property type="entry name" value="AMP_BINDING"/>
    <property type="match status" value="1"/>
</dbReference>
<dbReference type="InterPro" id="IPR025110">
    <property type="entry name" value="AMP-bd_C"/>
</dbReference>
<dbReference type="Pfam" id="PF13193">
    <property type="entry name" value="AMP-binding_C"/>
    <property type="match status" value="1"/>
</dbReference>
<dbReference type="InterPro" id="IPR032387">
    <property type="entry name" value="ACAS_N"/>
</dbReference>
<accession>F0ZWM4</accession>
<dbReference type="Proteomes" id="UP000001064">
    <property type="component" value="Unassembled WGS sequence"/>
</dbReference>
<dbReference type="InterPro" id="IPR000873">
    <property type="entry name" value="AMP-dep_synth/lig_dom"/>
</dbReference>
<dbReference type="EMBL" id="GL871239">
    <property type="protein sequence ID" value="EGC31650.1"/>
    <property type="molecule type" value="Genomic_DNA"/>
</dbReference>
<dbReference type="OMA" id="ATHCTII"/>
<dbReference type="eggNOG" id="KOG1175">
    <property type="taxonomic scope" value="Eukaryota"/>
</dbReference>
<evidence type="ECO:0000259" key="3">
    <source>
        <dbReference type="Pfam" id="PF13193"/>
    </source>
</evidence>
<reference evidence="6" key="1">
    <citation type="journal article" date="2011" name="Genome Biol.">
        <title>Comparative genomics of the social amoebae Dictyostelium discoideum and Dictyostelium purpureum.</title>
        <authorList>
            <consortium name="US DOE Joint Genome Institute (JGI-PGF)"/>
            <person name="Sucgang R."/>
            <person name="Kuo A."/>
            <person name="Tian X."/>
            <person name="Salerno W."/>
            <person name="Parikh A."/>
            <person name="Feasley C.L."/>
            <person name="Dalin E."/>
            <person name="Tu H."/>
            <person name="Huang E."/>
            <person name="Barry K."/>
            <person name="Lindquist E."/>
            <person name="Shapiro H."/>
            <person name="Bruce D."/>
            <person name="Schmutz J."/>
            <person name="Salamov A."/>
            <person name="Fey P."/>
            <person name="Gaudet P."/>
            <person name="Anjard C."/>
            <person name="Babu M.M."/>
            <person name="Basu S."/>
            <person name="Bushmanova Y."/>
            <person name="van der Wel H."/>
            <person name="Katoh-Kurasawa M."/>
            <person name="Dinh C."/>
            <person name="Coutinho P.M."/>
            <person name="Saito T."/>
            <person name="Elias M."/>
            <person name="Schaap P."/>
            <person name="Kay R.R."/>
            <person name="Henrissat B."/>
            <person name="Eichinger L."/>
            <person name="Rivero F."/>
            <person name="Putnam N.H."/>
            <person name="West C.M."/>
            <person name="Loomis W.F."/>
            <person name="Chisholm R.L."/>
            <person name="Shaulsky G."/>
            <person name="Strassmann J.E."/>
            <person name="Queller D.C."/>
            <person name="Kuspa A."/>
            <person name="Grigoriev I.V."/>
        </authorList>
    </citation>
    <scope>NUCLEOTIDE SEQUENCE [LARGE SCALE GENOMIC DNA]</scope>
    <source>
        <strain evidence="6">QSDP1</strain>
    </source>
</reference>
<evidence type="ECO:0000256" key="1">
    <source>
        <dbReference type="ARBA" id="ARBA00006432"/>
    </source>
</evidence>
<dbReference type="VEuPathDB" id="AmoebaDB:DICPUDRAFT_92742"/>
<evidence type="ECO:0000259" key="4">
    <source>
        <dbReference type="Pfam" id="PF16177"/>
    </source>
</evidence>
<dbReference type="OrthoDB" id="10253869at2759"/>
<keyword evidence="6" id="KW-1185">Reference proteome</keyword>
<feature type="domain" description="Acetyl-coenzyme A synthetase N-terminal" evidence="4">
    <location>
        <begin position="13"/>
        <end position="66"/>
    </location>
</feature>
<dbReference type="SUPFAM" id="SSF56801">
    <property type="entry name" value="Acetyl-CoA synthetase-like"/>
    <property type="match status" value="1"/>
</dbReference>
<evidence type="ECO:0000259" key="2">
    <source>
        <dbReference type="Pfam" id="PF00501"/>
    </source>
</evidence>
<dbReference type="InParanoid" id="F0ZWM4"/>
<dbReference type="RefSeq" id="XP_003291816.1">
    <property type="nucleotide sequence ID" value="XM_003291768.1"/>
</dbReference>
<dbReference type="Pfam" id="PF16177">
    <property type="entry name" value="ACAS_N"/>
    <property type="match status" value="1"/>
</dbReference>
<name>F0ZWM4_DICPU</name>
<dbReference type="AlphaFoldDB" id="F0ZWM4"/>
<dbReference type="GO" id="GO:0050218">
    <property type="term" value="F:propionate-CoA ligase activity"/>
    <property type="evidence" value="ECO:0000318"/>
    <property type="project" value="GO_Central"/>
</dbReference>
<dbReference type="KEGG" id="dpp:DICPUDRAFT_92742"/>
<sequence>MLPKYKISKPFDYRNDCMYANEEPLSFWNDLAKKVHWDKEYDQLYSGDELKPDWFKGGMLNTCYNVLDRNIKDPEQRERYALIYECPYLKQSVKIKYIELYEKVCKLSGALVSLGVTQNDAVIIYMPTGIEGYVSMLSCARIGATHSVVYGGHNEYNLTDRIDNCFPKVIILSNYGFSNNEIVPYTPNIIKALELSTFKPNHLITFNRNDHFDKEFISSIPKVPGSLDMDELLNNSKPFYGYIPVESSHPLYVIYTSGTSGKPKGIVRDNASHLVSNLYYFNILCPGERPIIFSPSNIGWVSGHCCLYNTLGLGGTFNMFEGITTLSNHEIEFWEIIEKYSVKYLFLSPSAIRTIMKYDPEAKSIKKHDISSLESIWVGGEVSYEPGLNYIRNIVGKRIYNIMGQTEASIPLIMSFHGNQKENKIGIAPPYINLNILSENGEELKDNEIGELVIKLPLPPGFATTLYNDEKGFYNNYFSTYKGYYNTGDLATRDEDGYYNIVSRADDVITVSTFKIKSTSVENSILKHPKIVSCSCIGIPDEIKGEVPIAFVVLKDDYKIDIFDFQMFKDEINKLVVEKNGYYATLQKLIIVNKLPTTRSGKNTKSVLKKIININDFIIPLSVEEPEIFNEILTIYKKQKVY</sequence>
<dbReference type="InterPro" id="IPR045851">
    <property type="entry name" value="AMP-bd_C_sf"/>
</dbReference>
<dbReference type="GeneID" id="10505564"/>
<dbReference type="PANTHER" id="PTHR43347">
    <property type="entry name" value="ACYL-COA SYNTHETASE"/>
    <property type="match status" value="1"/>
</dbReference>